<feature type="transmembrane region" description="Helical" evidence="8">
    <location>
        <begin position="182"/>
        <end position="202"/>
    </location>
</feature>
<comment type="similarity">
    <text evidence="6">Belongs to the major facilitator superfamily. Spinster (TC 2.A.1.49) family.</text>
</comment>
<protein>
    <submittedName>
        <fullName evidence="9">Cis,cis-muconate transport protein</fullName>
    </submittedName>
</protein>
<feature type="transmembrane region" description="Helical" evidence="8">
    <location>
        <begin position="303"/>
        <end position="327"/>
    </location>
</feature>
<dbReference type="Pfam" id="PF07690">
    <property type="entry name" value="MFS_1"/>
    <property type="match status" value="1"/>
</dbReference>
<name>A0A1Q9DMC8_SYMMI</name>
<dbReference type="PANTHER" id="PTHR23505">
    <property type="entry name" value="SPINSTER"/>
    <property type="match status" value="1"/>
</dbReference>
<accession>A0A1Q9DMC8</accession>
<dbReference type="Proteomes" id="UP000186817">
    <property type="component" value="Unassembled WGS sequence"/>
</dbReference>
<feature type="compositionally biased region" description="Polar residues" evidence="7">
    <location>
        <begin position="18"/>
        <end position="34"/>
    </location>
</feature>
<keyword evidence="2" id="KW-0813">Transport</keyword>
<feature type="compositionally biased region" description="Polar residues" evidence="7">
    <location>
        <begin position="524"/>
        <end position="534"/>
    </location>
</feature>
<feature type="region of interest" description="Disordered" evidence="7">
    <location>
        <begin position="524"/>
        <end position="568"/>
    </location>
</feature>
<evidence type="ECO:0000256" key="7">
    <source>
        <dbReference type="SAM" id="MobiDB-lite"/>
    </source>
</evidence>
<feature type="region of interest" description="Disordered" evidence="7">
    <location>
        <begin position="1"/>
        <end position="36"/>
    </location>
</feature>
<sequence length="1052" mass="115425">MAERPGNEDFEGVVAPAKSNTEGAATPGKIQQDTPGVHADAKSALSRKTFFCLAAAYTVEGVDSQLLSTCLFALQRDIELTLHEIAILTTAQMIFANLAAPFWGILADRQVLSRRTILSCGCIGVGSAVTVMSLVSSMLPLVFLRAMCGFFLASLKPVSIGLVADATPEQHRGKIFGQLQSFFMFGMLVTTLIGGNVANIFIARLAGWRVLFFVTGVLTYAVAAILAKCMVEPPRKSEKPDNSKTGACTTVGQELMAVLRFLTIPSFSILVLQGIFGSIPWSIMGNNLLYFKLCGLQDWESSILTAEFTAAGMIGALLGGFVADTLAKRLGQHGRPLNAQITVAIGIPLMYLQFYGVPAGQGSFWVYFAIIGSFGVFATWAGIGTNLPILSDIVPAEHRCKVMAWEGALESSTAAAIGPVIVSLLAQNLFGYHFGEDGNTDSTLDSATALGKAMAATICIPWSICLVAYSLLHWSYPRDLRRLREQRKVDWRALQRLLCSHVLLRAWHAVARFAGPLAGQAQMTSEAINESTDGFGQDTPVPPARKFHRARSSLRMDPEEAAGLELENRHLRRRVAELEHALEARPGEGESQGQGPSKPKSPQKLLQGLDSSGSSEESDEEALRAEKRMKGIVVSGKWRKLAEGMKRLVREQDMEWEVRERAGLSSLSHCHCPWGGRLLKLTLSGIRVQHADTTKLLLRPETRAMHEKLGGGIELLEQLAPGDAVVRRPVFWGLLQQLTGLVFGNTEAPGIGLSEVSVPIISRQTLCRAWPTNEDTTLMFSTNQCDPADALLICRPQTTDQVELVGIFAVSAEKFDQWISTHHAVWLDTALRAATQFLNRPGITELRALDANMYTVLSIHSCKRGPPLLPLAPGSTEPASVTIKTDERSQLGAWSRIPLGPDGKFRLVNFVKQFVANLGMSLKAYASLDGQRLVHYQCAVRRDEWERIREDFLEAFLVQKRAYRRANGGSCAPCFAVDAEPRFAPDDRRVEVASQIKCSQQQPAQHRTVVRRTFIELADDDSTEDEFVIIRERSNRRAKTFPTRWPPSSDSE</sequence>
<dbReference type="InterPro" id="IPR044770">
    <property type="entry name" value="MFS_spinster-like"/>
</dbReference>
<feature type="transmembrane region" description="Helical" evidence="8">
    <location>
        <begin position="117"/>
        <end position="136"/>
    </location>
</feature>
<comment type="subcellular location">
    <subcellularLocation>
        <location evidence="1">Membrane</location>
        <topology evidence="1">Multi-pass membrane protein</topology>
    </subcellularLocation>
</comment>
<dbReference type="GO" id="GO:0022857">
    <property type="term" value="F:transmembrane transporter activity"/>
    <property type="evidence" value="ECO:0007669"/>
    <property type="project" value="InterPro"/>
</dbReference>
<evidence type="ECO:0000256" key="5">
    <source>
        <dbReference type="ARBA" id="ARBA00023136"/>
    </source>
</evidence>
<dbReference type="Gene3D" id="1.20.1250.20">
    <property type="entry name" value="MFS general substrate transporter like domains"/>
    <property type="match status" value="1"/>
</dbReference>
<dbReference type="OrthoDB" id="409485at2759"/>
<dbReference type="InterPro" id="IPR011701">
    <property type="entry name" value="MFS"/>
</dbReference>
<dbReference type="GO" id="GO:0016020">
    <property type="term" value="C:membrane"/>
    <property type="evidence" value="ECO:0007669"/>
    <property type="project" value="UniProtKB-SubCell"/>
</dbReference>
<keyword evidence="4 8" id="KW-1133">Transmembrane helix</keyword>
<feature type="transmembrane region" description="Helical" evidence="8">
    <location>
        <begin position="408"/>
        <end position="430"/>
    </location>
</feature>
<keyword evidence="10" id="KW-1185">Reference proteome</keyword>
<feature type="transmembrane region" description="Helical" evidence="8">
    <location>
        <begin position="85"/>
        <end position="105"/>
    </location>
</feature>
<dbReference type="InterPro" id="IPR020846">
    <property type="entry name" value="MFS_dom"/>
</dbReference>
<dbReference type="PROSITE" id="PS50850">
    <property type="entry name" value="MFS"/>
    <property type="match status" value="1"/>
</dbReference>
<evidence type="ECO:0000256" key="6">
    <source>
        <dbReference type="ARBA" id="ARBA00024338"/>
    </source>
</evidence>
<comment type="caution">
    <text evidence="9">The sequence shown here is derived from an EMBL/GenBank/DDBJ whole genome shotgun (WGS) entry which is preliminary data.</text>
</comment>
<feature type="transmembrane region" description="Helical" evidence="8">
    <location>
        <begin position="208"/>
        <end position="227"/>
    </location>
</feature>
<feature type="transmembrane region" description="Helical" evidence="8">
    <location>
        <begin position="364"/>
        <end position="387"/>
    </location>
</feature>
<proteinExistence type="inferred from homology"/>
<evidence type="ECO:0000256" key="2">
    <source>
        <dbReference type="ARBA" id="ARBA00022448"/>
    </source>
</evidence>
<feature type="region of interest" description="Disordered" evidence="7">
    <location>
        <begin position="582"/>
        <end position="624"/>
    </location>
</feature>
<evidence type="ECO:0000313" key="9">
    <source>
        <dbReference type="EMBL" id="OLP96315.1"/>
    </source>
</evidence>
<feature type="transmembrane region" description="Helical" evidence="8">
    <location>
        <begin position="339"/>
        <end position="358"/>
    </location>
</feature>
<organism evidence="9 10">
    <name type="scientific">Symbiodinium microadriaticum</name>
    <name type="common">Dinoflagellate</name>
    <name type="synonym">Zooxanthella microadriatica</name>
    <dbReference type="NCBI Taxonomy" id="2951"/>
    <lineage>
        <taxon>Eukaryota</taxon>
        <taxon>Sar</taxon>
        <taxon>Alveolata</taxon>
        <taxon>Dinophyceae</taxon>
        <taxon>Suessiales</taxon>
        <taxon>Symbiodiniaceae</taxon>
        <taxon>Symbiodinium</taxon>
    </lineage>
</organism>
<evidence type="ECO:0000256" key="3">
    <source>
        <dbReference type="ARBA" id="ARBA00022692"/>
    </source>
</evidence>
<feature type="transmembrane region" description="Helical" evidence="8">
    <location>
        <begin position="261"/>
        <end position="283"/>
    </location>
</feature>
<gene>
    <name evidence="9" type="primary">mucK</name>
    <name evidence="9" type="ORF">AK812_SmicGene21479</name>
</gene>
<keyword evidence="5 8" id="KW-0472">Membrane</keyword>
<reference evidence="9 10" key="1">
    <citation type="submission" date="2016-02" db="EMBL/GenBank/DDBJ databases">
        <title>Genome analysis of coral dinoflagellate symbionts highlights evolutionary adaptations to a symbiotic lifestyle.</title>
        <authorList>
            <person name="Aranda M."/>
            <person name="Li Y."/>
            <person name="Liew Y.J."/>
            <person name="Baumgarten S."/>
            <person name="Simakov O."/>
            <person name="Wilson M."/>
            <person name="Piel J."/>
            <person name="Ashoor H."/>
            <person name="Bougouffa S."/>
            <person name="Bajic V.B."/>
            <person name="Ryu T."/>
            <person name="Ravasi T."/>
            <person name="Bayer T."/>
            <person name="Micklem G."/>
            <person name="Kim H."/>
            <person name="Bhak J."/>
            <person name="Lajeunesse T.C."/>
            <person name="Voolstra C.R."/>
        </authorList>
    </citation>
    <scope>NUCLEOTIDE SEQUENCE [LARGE SCALE GENOMIC DNA]</scope>
    <source>
        <strain evidence="9 10">CCMP2467</strain>
    </source>
</reference>
<feature type="transmembrane region" description="Helical" evidence="8">
    <location>
        <begin position="450"/>
        <end position="472"/>
    </location>
</feature>
<dbReference type="InterPro" id="IPR036259">
    <property type="entry name" value="MFS_trans_sf"/>
</dbReference>
<evidence type="ECO:0000313" key="10">
    <source>
        <dbReference type="Proteomes" id="UP000186817"/>
    </source>
</evidence>
<dbReference type="AlphaFoldDB" id="A0A1Q9DMC8"/>
<evidence type="ECO:0000256" key="1">
    <source>
        <dbReference type="ARBA" id="ARBA00004141"/>
    </source>
</evidence>
<dbReference type="EMBL" id="LSRX01000472">
    <property type="protein sequence ID" value="OLP96315.1"/>
    <property type="molecule type" value="Genomic_DNA"/>
</dbReference>
<evidence type="ECO:0000256" key="4">
    <source>
        <dbReference type="ARBA" id="ARBA00022989"/>
    </source>
</evidence>
<dbReference type="SUPFAM" id="SSF103473">
    <property type="entry name" value="MFS general substrate transporter"/>
    <property type="match status" value="1"/>
</dbReference>
<keyword evidence="3 8" id="KW-0812">Transmembrane</keyword>
<evidence type="ECO:0000256" key="8">
    <source>
        <dbReference type="SAM" id="Phobius"/>
    </source>
</evidence>
<dbReference type="PANTHER" id="PTHR23505:SF52">
    <property type="entry name" value="MAJOR FACILITATOR SUPERFAMILY PROTEIN"/>
    <property type="match status" value="1"/>
</dbReference>